<evidence type="ECO:0000313" key="2">
    <source>
        <dbReference type="Proteomes" id="UP000019438"/>
    </source>
</evidence>
<dbReference type="EMBL" id="CP003181">
    <property type="protein sequence ID" value="AHJ63332.1"/>
    <property type="molecule type" value="Genomic_DNA"/>
</dbReference>
<protein>
    <submittedName>
        <fullName evidence="1">Uncharacterized protein</fullName>
    </submittedName>
</protein>
<name>A0AAN0RED4_9PROT</name>
<dbReference type="KEGG" id="gbc:GbCGDNIH3_1442"/>
<dbReference type="Gene3D" id="3.40.50.150">
    <property type="entry name" value="Vaccinia Virus protein VP39"/>
    <property type="match status" value="1"/>
</dbReference>
<organism evidence="1 2">
    <name type="scientific">Granulibacter bethesdensis</name>
    <dbReference type="NCBI Taxonomy" id="364410"/>
    <lineage>
        <taxon>Bacteria</taxon>
        <taxon>Pseudomonadati</taxon>
        <taxon>Pseudomonadota</taxon>
        <taxon>Alphaproteobacteria</taxon>
        <taxon>Acetobacterales</taxon>
        <taxon>Acetobacteraceae</taxon>
        <taxon>Granulibacter</taxon>
    </lineage>
</organism>
<accession>A0AAN0RED4</accession>
<dbReference type="InterPro" id="IPR029063">
    <property type="entry name" value="SAM-dependent_MTases_sf"/>
</dbReference>
<gene>
    <name evidence="1" type="ORF">GbCGDNIH3_1442</name>
</gene>
<dbReference type="Proteomes" id="UP000019438">
    <property type="component" value="Chromosome"/>
</dbReference>
<evidence type="ECO:0000313" key="1">
    <source>
        <dbReference type="EMBL" id="AHJ63332.1"/>
    </source>
</evidence>
<proteinExistence type="predicted"/>
<reference evidence="2" key="1">
    <citation type="submission" date="2012-06" db="EMBL/GenBank/DDBJ databases">
        <title>Genome analysis of multiple Granulibacter bethesdensis isolates demonstrates substantial genome diversity.</title>
        <authorList>
            <person name="Greenberg D.E."/>
            <person name="Porcella S.F."/>
            <person name="Zarember K."/>
            <person name="Zelazny A.M."/>
            <person name="Bruno D."/>
            <person name="Martens C."/>
            <person name="Barbian K.D."/>
            <person name="Jaske E."/>
            <person name="Holland S.M."/>
        </authorList>
    </citation>
    <scope>NUCLEOTIDE SEQUENCE [LARGE SCALE GENOMIC DNA]</scope>
    <source>
        <strain evidence="2">CGDNIH3</strain>
    </source>
</reference>
<dbReference type="AlphaFoldDB" id="A0AAN0RED4"/>
<sequence>MIVTLLMPLAMHEKEIELLTTFLGSTQNYVEFGAGGSTCLAAQHVGKSIHTTDSSIDWLQHVENACRSANTPVFPVTRFVDIGPITALGGPTDLSKRPLWPNYHEECWRDPAWSEGDFYLVDGRFRVACFMQILLHAPTDACIALHDYTTRQHYHIVETVARPIAREQDLSIFVRRSDTRPVTVKRLLEEYRYEVA</sequence>